<dbReference type="OrthoDB" id="406634at2759"/>
<dbReference type="Proteomes" id="UP000789739">
    <property type="component" value="Unassembled WGS sequence"/>
</dbReference>
<gene>
    <name evidence="2" type="ORF">PBRASI_LOCUS8280</name>
</gene>
<sequence length="237" mass="26635">MDCTTCRVVRPGRIPVITDASPEYTSCHVIGGYVFTKRRNYQAVWDGALMEEKNICVDCHKYMNSDKALLAVLKQLWSYGLAFLYNGPSLNTSLRPAVIPIQPATTPPSGRPRCGRKRKAESPEERERPKRQQLADLEEQNTALKEENTALRERHAAELTAHREENERLAKRSQNVLPSPEIIIHPLDGLNHSCMGTPSPCSGPEPNSDDLLDYIDLDYWASDMLSMLGQDQKDGIC</sequence>
<reference evidence="2" key="1">
    <citation type="submission" date="2021-06" db="EMBL/GenBank/DDBJ databases">
        <authorList>
            <person name="Kallberg Y."/>
            <person name="Tangrot J."/>
            <person name="Rosling A."/>
        </authorList>
    </citation>
    <scope>NUCLEOTIDE SEQUENCE</scope>
    <source>
        <strain evidence="2">BR232B</strain>
    </source>
</reference>
<keyword evidence="3" id="KW-1185">Reference proteome</keyword>
<feature type="compositionally biased region" description="Basic and acidic residues" evidence="1">
    <location>
        <begin position="120"/>
        <end position="130"/>
    </location>
</feature>
<dbReference type="CDD" id="cd14686">
    <property type="entry name" value="bZIP"/>
    <property type="match status" value="1"/>
</dbReference>
<comment type="caution">
    <text evidence="2">The sequence shown here is derived from an EMBL/GenBank/DDBJ whole genome shotgun (WGS) entry which is preliminary data.</text>
</comment>
<protein>
    <submittedName>
        <fullName evidence="2">9351_t:CDS:1</fullName>
    </submittedName>
</protein>
<name>A0A9N9GMR4_9GLOM</name>
<proteinExistence type="predicted"/>
<evidence type="ECO:0000313" key="3">
    <source>
        <dbReference type="Proteomes" id="UP000789739"/>
    </source>
</evidence>
<organism evidence="2 3">
    <name type="scientific">Paraglomus brasilianum</name>
    <dbReference type="NCBI Taxonomy" id="144538"/>
    <lineage>
        <taxon>Eukaryota</taxon>
        <taxon>Fungi</taxon>
        <taxon>Fungi incertae sedis</taxon>
        <taxon>Mucoromycota</taxon>
        <taxon>Glomeromycotina</taxon>
        <taxon>Glomeromycetes</taxon>
        <taxon>Paraglomerales</taxon>
        <taxon>Paraglomeraceae</taxon>
        <taxon>Paraglomus</taxon>
    </lineage>
</organism>
<feature type="region of interest" description="Disordered" evidence="1">
    <location>
        <begin position="100"/>
        <end position="150"/>
    </location>
</feature>
<evidence type="ECO:0000313" key="2">
    <source>
        <dbReference type="EMBL" id="CAG8613093.1"/>
    </source>
</evidence>
<evidence type="ECO:0000256" key="1">
    <source>
        <dbReference type="SAM" id="MobiDB-lite"/>
    </source>
</evidence>
<accession>A0A9N9GMR4</accession>
<dbReference type="AlphaFoldDB" id="A0A9N9GMR4"/>
<dbReference type="EMBL" id="CAJVPI010001444">
    <property type="protein sequence ID" value="CAG8613093.1"/>
    <property type="molecule type" value="Genomic_DNA"/>
</dbReference>